<dbReference type="Pfam" id="PF18928">
    <property type="entry name" value="DUF5677"/>
    <property type="match status" value="1"/>
</dbReference>
<dbReference type="Proteomes" id="UP000053718">
    <property type="component" value="Unassembled WGS sequence"/>
</dbReference>
<accession>A0A094L5E1</accession>
<keyword evidence="2" id="KW-1185">Reference proteome</keyword>
<evidence type="ECO:0000313" key="2">
    <source>
        <dbReference type="Proteomes" id="UP000053718"/>
    </source>
</evidence>
<sequence>MNGTAQLPDPPQFSDEEMQKCRESGDFMPLLFEWYKFVGQICIFFAQLQRESPAAKEIPQIHFAILTGLLNRCARLMLSNVALSHNGRFGETTAILDRCIFESSLKVEWLCHKGTDETFRRYLAGGLKTEIELEKEIADNIFEREGGEVFNIEKRMLSSIDRHINAAGLSREEISGAKKLPDVSAMLRDLGHERLMYVVAQRLGSHHVHGTWPSLLLHYLEVDDDDDGKFSLRDHDCETHPNQFVMTPLQVLGAVRAFVVYLIEEEESRPIVDLVDSIQEEIMTINNEMIGSDFQSAE</sequence>
<reference evidence="1 2" key="1">
    <citation type="submission" date="2014-06" db="EMBL/GenBank/DDBJ databases">
        <title>Draft genome sequence of Idiomarina sp. MCCC 1A10513.</title>
        <authorList>
            <person name="Du J."/>
            <person name="Lai Q."/>
            <person name="Shao Z."/>
        </authorList>
    </citation>
    <scope>NUCLEOTIDE SEQUENCE [LARGE SCALE GENOMIC DNA]</scope>
    <source>
        <strain evidence="1 2">MCCC 1A10513</strain>
    </source>
</reference>
<gene>
    <name evidence="1" type="ORF">IDAT_02120</name>
</gene>
<dbReference type="OrthoDB" id="7057099at2"/>
<dbReference type="EMBL" id="JPIN01000001">
    <property type="protein sequence ID" value="KFZ29908.1"/>
    <property type="molecule type" value="Genomic_DNA"/>
</dbReference>
<dbReference type="RefSeq" id="WP_034729835.1">
    <property type="nucleotide sequence ID" value="NZ_JPIN01000001.1"/>
</dbReference>
<dbReference type="InterPro" id="IPR043733">
    <property type="entry name" value="DUF5677"/>
</dbReference>
<dbReference type="eggNOG" id="ENOG50336R2">
    <property type="taxonomic scope" value="Bacteria"/>
</dbReference>
<dbReference type="AlphaFoldDB" id="A0A094L5E1"/>
<proteinExistence type="predicted"/>
<name>A0A094L5E1_9GAMM</name>
<organism evidence="1 2">
    <name type="scientific">Pseudidiomarina atlantica</name>
    <dbReference type="NCBI Taxonomy" id="1517416"/>
    <lineage>
        <taxon>Bacteria</taxon>
        <taxon>Pseudomonadati</taxon>
        <taxon>Pseudomonadota</taxon>
        <taxon>Gammaproteobacteria</taxon>
        <taxon>Alteromonadales</taxon>
        <taxon>Idiomarinaceae</taxon>
        <taxon>Pseudidiomarina</taxon>
    </lineage>
</organism>
<evidence type="ECO:0000313" key="1">
    <source>
        <dbReference type="EMBL" id="KFZ29908.1"/>
    </source>
</evidence>
<protein>
    <submittedName>
        <fullName evidence="1">Uncharacterized protein</fullName>
    </submittedName>
</protein>
<comment type="caution">
    <text evidence="1">The sequence shown here is derived from an EMBL/GenBank/DDBJ whole genome shotgun (WGS) entry which is preliminary data.</text>
</comment>